<dbReference type="SUPFAM" id="SSF52200">
    <property type="entry name" value="Toll/Interleukin receptor TIR domain"/>
    <property type="match status" value="1"/>
</dbReference>
<dbReference type="Gene3D" id="3.40.50.10140">
    <property type="entry name" value="Toll/interleukin-1 receptor homology (TIR) domain"/>
    <property type="match status" value="1"/>
</dbReference>
<feature type="transmembrane region" description="Helical" evidence="1">
    <location>
        <begin position="374"/>
        <end position="398"/>
    </location>
</feature>
<protein>
    <recommendedName>
        <fullName evidence="4">TIR domain-containing protein</fullName>
    </recommendedName>
</protein>
<reference evidence="2" key="1">
    <citation type="submission" date="2021-02" db="EMBL/GenBank/DDBJ databases">
        <authorList>
            <person name="Dougan E. K."/>
            <person name="Rhodes N."/>
            <person name="Thang M."/>
            <person name="Chan C."/>
        </authorList>
    </citation>
    <scope>NUCLEOTIDE SEQUENCE</scope>
</reference>
<proteinExistence type="predicted"/>
<keyword evidence="1" id="KW-0472">Membrane</keyword>
<evidence type="ECO:0000313" key="3">
    <source>
        <dbReference type="Proteomes" id="UP000601435"/>
    </source>
</evidence>
<feature type="transmembrane region" description="Helical" evidence="1">
    <location>
        <begin position="231"/>
        <end position="257"/>
    </location>
</feature>
<keyword evidence="3" id="KW-1185">Reference proteome</keyword>
<evidence type="ECO:0008006" key="4">
    <source>
        <dbReference type="Google" id="ProtNLM"/>
    </source>
</evidence>
<feature type="transmembrane region" description="Helical" evidence="1">
    <location>
        <begin position="345"/>
        <end position="362"/>
    </location>
</feature>
<keyword evidence="1" id="KW-1133">Transmembrane helix</keyword>
<feature type="transmembrane region" description="Helical" evidence="1">
    <location>
        <begin position="148"/>
        <end position="166"/>
    </location>
</feature>
<feature type="transmembrane region" description="Helical" evidence="1">
    <location>
        <begin position="57"/>
        <end position="78"/>
    </location>
</feature>
<dbReference type="AlphaFoldDB" id="A0A812Y0W2"/>
<feature type="non-terminal residue" evidence="2">
    <location>
        <position position="1"/>
    </location>
</feature>
<keyword evidence="1" id="KW-0812">Transmembrane</keyword>
<feature type="non-terminal residue" evidence="2">
    <location>
        <position position="530"/>
    </location>
</feature>
<sequence length="530" mass="58976">GDYSIYYCRDVLRCPEGLPGSCAIGRTGRACADCFKGFAAASDGSCQPCDALQLWPFMLLPLVVIAIVPLLVFAGIVLSKARKVAISVFVVCLVFGQLVVCLQSLEAIYQFDILWVDPAKAILQSLSIFSFDIEFSCVIPPRNHLMEYTMQLLAYPVVLLGTFLVWSMARCTRKRVSFIYFVNFHGIILIALLTAMSLSVLRPFQCRENPNGTSTIVTKTDVICWTTGEHIALILLACVGILAYPVAILAAISFLTWKYPIWLRSSSGLEVLEKYRFLFGRFRPERYYYGLMLSFHNLVVALIPATLVAVPALQVGIMGIVVCVKLTTQSLLWPWRVDVANYNDMVLSAGLLMLLLLASPLLNLNEQKAMEFVAVLLAVVMFLLPIAALLAASAAVCFRLRPQSKYSMFLCHHKAGAGALCRFIKLIVHKYGRMNIFLDSDELDDLSRIFEIVSSDTRCLVAVLTPDLLQRMWCAGEMTSARKSGIPIIPLYCDGFAFPDADCINKIESVWTEEQQYTLTSHGISMEDIK</sequence>
<name>A0A812Y0W2_9DINO</name>
<gene>
    <name evidence="2" type="ORF">SNEC2469_LOCUS22190</name>
</gene>
<dbReference type="OrthoDB" id="443397at2759"/>
<evidence type="ECO:0000256" key="1">
    <source>
        <dbReference type="SAM" id="Phobius"/>
    </source>
</evidence>
<dbReference type="Proteomes" id="UP000601435">
    <property type="component" value="Unassembled WGS sequence"/>
</dbReference>
<feature type="transmembrane region" description="Helical" evidence="1">
    <location>
        <begin position="178"/>
        <end position="201"/>
    </location>
</feature>
<feature type="transmembrane region" description="Helical" evidence="1">
    <location>
        <begin position="85"/>
        <end position="105"/>
    </location>
</feature>
<organism evidence="2 3">
    <name type="scientific">Symbiodinium necroappetens</name>
    <dbReference type="NCBI Taxonomy" id="1628268"/>
    <lineage>
        <taxon>Eukaryota</taxon>
        <taxon>Sar</taxon>
        <taxon>Alveolata</taxon>
        <taxon>Dinophyceae</taxon>
        <taxon>Suessiales</taxon>
        <taxon>Symbiodiniaceae</taxon>
        <taxon>Symbiodinium</taxon>
    </lineage>
</organism>
<comment type="caution">
    <text evidence="2">The sequence shown here is derived from an EMBL/GenBank/DDBJ whole genome shotgun (WGS) entry which is preliminary data.</text>
</comment>
<accession>A0A812Y0W2</accession>
<dbReference type="InterPro" id="IPR035897">
    <property type="entry name" value="Toll_tir_struct_dom_sf"/>
</dbReference>
<dbReference type="EMBL" id="CAJNJA010040024">
    <property type="protein sequence ID" value="CAE7762272.1"/>
    <property type="molecule type" value="Genomic_DNA"/>
</dbReference>
<feature type="transmembrane region" description="Helical" evidence="1">
    <location>
        <begin position="287"/>
        <end position="307"/>
    </location>
</feature>
<evidence type="ECO:0000313" key="2">
    <source>
        <dbReference type="EMBL" id="CAE7762272.1"/>
    </source>
</evidence>